<accession>A0A1U7LW17</accession>
<feature type="chain" id="PRO_5013318798" evidence="12">
    <location>
        <begin position="17"/>
        <end position="483"/>
    </location>
</feature>
<evidence type="ECO:0000256" key="1">
    <source>
        <dbReference type="ARBA" id="ARBA00003389"/>
    </source>
</evidence>
<comment type="subcellular location">
    <subcellularLocation>
        <location evidence="11">Endoplasmic reticulum membrane</location>
    </subcellularLocation>
    <subcellularLocation>
        <location evidence="11">Nucleus membrane</location>
    </subcellularLocation>
</comment>
<evidence type="ECO:0000256" key="9">
    <source>
        <dbReference type="ARBA" id="ARBA00023180"/>
    </source>
</evidence>
<evidence type="ECO:0000313" key="14">
    <source>
        <dbReference type="Proteomes" id="UP000186594"/>
    </source>
</evidence>
<organism evidence="13 14">
    <name type="scientific">Neolecta irregularis (strain DAH-3)</name>
    <dbReference type="NCBI Taxonomy" id="1198029"/>
    <lineage>
        <taxon>Eukaryota</taxon>
        <taxon>Fungi</taxon>
        <taxon>Dikarya</taxon>
        <taxon>Ascomycota</taxon>
        <taxon>Taphrinomycotina</taxon>
        <taxon>Neolectales</taxon>
        <taxon>Neolectaceae</taxon>
        <taxon>Neolecta</taxon>
    </lineage>
</organism>
<evidence type="ECO:0000256" key="11">
    <source>
        <dbReference type="RuleBase" id="RU368082"/>
    </source>
</evidence>
<keyword evidence="7 11" id="KW-1133">Transmembrane helix</keyword>
<evidence type="ECO:0000256" key="12">
    <source>
        <dbReference type="SAM" id="SignalP"/>
    </source>
</evidence>
<keyword evidence="6 11" id="KW-0256">Endoplasmic reticulum</keyword>
<dbReference type="GO" id="GO:0048288">
    <property type="term" value="P:nuclear membrane fusion involved in karyogamy"/>
    <property type="evidence" value="ECO:0007669"/>
    <property type="project" value="UniProtKB-UniRule"/>
</dbReference>
<dbReference type="PANTHER" id="PTHR28012:SF1">
    <property type="entry name" value="NUCLEAR FUSION PROTEIN KAR5"/>
    <property type="match status" value="1"/>
</dbReference>
<evidence type="ECO:0000256" key="2">
    <source>
        <dbReference type="ARBA" id="ARBA00010473"/>
    </source>
</evidence>
<dbReference type="PANTHER" id="PTHR28012">
    <property type="entry name" value="NUCLEAR FUSION PROTEIN KAR5"/>
    <property type="match status" value="1"/>
</dbReference>
<sequence>MQVLCVCAILSTTAAALLNDISSDTVLDRLSALTTFAAAQSPCFPASASADLALLCRLPTPPFSRDRLIFAVAWAVCELEAAGLPVPAACYKPELLDSCLIQLDARPQSWTTFSGYYRETLNFCVVASKDLETRNIIALYQNISLVQLELSAILDTHLHELRKHRDESHSHDLLTLRTLTEITSKLGLIFNDLDRLHPIVMRHISHLDTTLSSLDAELQTTVNIVKHSRSELHELFNDNLSIIEQQRDSLLQMNEQAAQLSRSNSQISTKVRVAADEMLFQIETVDSTLLPSVIGKITSLTEFVTLLLNQTEGLTTQSIQLHSYLNDNLNRASNAKAEFESLTVGLRNISEDLDSRSIVIVQRLTEVASAVASLADNSNRTLMRFSYFRQSLISIFLFGLIFNFTRSTIASLLILMVTLYSLQSAKSKSLAFIVIILLCAYSFPFQVGWSMRTLRNTRALGIPHRSRRLYLHSHVEEFDIRHF</sequence>
<keyword evidence="8 11" id="KW-0472">Membrane</keyword>
<dbReference type="EMBL" id="LXFE01000149">
    <property type="protein sequence ID" value="OLL26742.1"/>
    <property type="molecule type" value="Genomic_DNA"/>
</dbReference>
<comment type="function">
    <text evidence="1 11">Required for nuclear membrane fusion during karyogamy.</text>
</comment>
<dbReference type="GO" id="GO:0031965">
    <property type="term" value="C:nuclear membrane"/>
    <property type="evidence" value="ECO:0007669"/>
    <property type="project" value="UniProtKB-SubCell"/>
</dbReference>
<evidence type="ECO:0000256" key="10">
    <source>
        <dbReference type="ARBA" id="ARBA00023242"/>
    </source>
</evidence>
<feature type="transmembrane region" description="Helical" evidence="11">
    <location>
        <begin position="429"/>
        <end position="449"/>
    </location>
</feature>
<protein>
    <submittedName>
        <fullName evidence="13">Nuclear fusion protein KAR5</fullName>
    </submittedName>
</protein>
<evidence type="ECO:0000256" key="4">
    <source>
        <dbReference type="ARBA" id="ARBA00022692"/>
    </source>
</evidence>
<reference evidence="13 14" key="1">
    <citation type="submission" date="2016-04" db="EMBL/GenBank/DDBJ databases">
        <title>Evolutionary innovation and constraint leading to complex multicellularity in the Ascomycota.</title>
        <authorList>
            <person name="Cisse O."/>
            <person name="Nguyen A."/>
            <person name="Hewitt D.A."/>
            <person name="Jedd G."/>
            <person name="Stajich J.E."/>
        </authorList>
    </citation>
    <scope>NUCLEOTIDE SEQUENCE [LARGE SCALE GENOMIC DNA]</scope>
    <source>
        <strain evidence="13 14">DAH-3</strain>
    </source>
</reference>
<dbReference type="GO" id="GO:0000742">
    <property type="term" value="P:karyogamy involved in conjugation with cellular fusion"/>
    <property type="evidence" value="ECO:0007669"/>
    <property type="project" value="UniProtKB-UniRule"/>
</dbReference>
<keyword evidence="4 11" id="KW-0812">Transmembrane</keyword>
<keyword evidence="14" id="KW-1185">Reference proteome</keyword>
<evidence type="ECO:0000313" key="13">
    <source>
        <dbReference type="EMBL" id="OLL26742.1"/>
    </source>
</evidence>
<dbReference type="AlphaFoldDB" id="A0A1U7LW17"/>
<dbReference type="OrthoDB" id="5311848at2759"/>
<keyword evidence="5 11" id="KW-0732">Signal</keyword>
<gene>
    <name evidence="13" type="ORF">NEOLI_000669</name>
</gene>
<evidence type="ECO:0000256" key="5">
    <source>
        <dbReference type="ARBA" id="ARBA00022729"/>
    </source>
</evidence>
<evidence type="ECO:0000256" key="3">
    <source>
        <dbReference type="ARBA" id="ARBA00022459"/>
    </source>
</evidence>
<feature type="transmembrane region" description="Helical" evidence="11">
    <location>
        <begin position="392"/>
        <end position="417"/>
    </location>
</feature>
<comment type="caution">
    <text evidence="13">The sequence shown here is derived from an EMBL/GenBank/DDBJ whole genome shotgun (WGS) entry which is preliminary data.</text>
</comment>
<evidence type="ECO:0000256" key="7">
    <source>
        <dbReference type="ARBA" id="ARBA00022989"/>
    </source>
</evidence>
<proteinExistence type="inferred from homology"/>
<dbReference type="Pfam" id="PF04163">
    <property type="entry name" value="Tht1"/>
    <property type="match status" value="1"/>
</dbReference>
<dbReference type="InterPro" id="IPR007292">
    <property type="entry name" value="Nuclear_fusion_Kar5"/>
</dbReference>
<comment type="similarity">
    <text evidence="2 11">Belongs to the KAR5 family.</text>
</comment>
<evidence type="ECO:0000256" key="8">
    <source>
        <dbReference type="ARBA" id="ARBA00023136"/>
    </source>
</evidence>
<name>A0A1U7LW17_NEOID</name>
<feature type="signal peptide" evidence="12">
    <location>
        <begin position="1"/>
        <end position="16"/>
    </location>
</feature>
<keyword evidence="10 11" id="KW-0539">Nucleus</keyword>
<dbReference type="GO" id="GO:0005789">
    <property type="term" value="C:endoplasmic reticulum membrane"/>
    <property type="evidence" value="ECO:0007669"/>
    <property type="project" value="UniProtKB-SubCell"/>
</dbReference>
<dbReference type="Proteomes" id="UP000186594">
    <property type="component" value="Unassembled WGS sequence"/>
</dbReference>
<keyword evidence="3 11" id="KW-0415">Karyogamy</keyword>
<keyword evidence="9" id="KW-0325">Glycoprotein</keyword>
<evidence type="ECO:0000256" key="6">
    <source>
        <dbReference type="ARBA" id="ARBA00022824"/>
    </source>
</evidence>